<evidence type="ECO:0000259" key="1">
    <source>
        <dbReference type="SMART" id="SM00651"/>
    </source>
</evidence>
<dbReference type="Pfam" id="PF01423">
    <property type="entry name" value="LSM"/>
    <property type="match status" value="1"/>
</dbReference>
<dbReference type="OrthoDB" id="29543at2759"/>
<name>A0A2T9Z2S2_9FUNG</name>
<reference evidence="2 3" key="1">
    <citation type="journal article" date="2018" name="MBio">
        <title>Comparative Genomics Reveals the Core Gene Toolbox for the Fungus-Insect Symbiosis.</title>
        <authorList>
            <person name="Wang Y."/>
            <person name="Stata M."/>
            <person name="Wang W."/>
            <person name="Stajich J.E."/>
            <person name="White M.M."/>
            <person name="Moncalvo J.M."/>
        </authorList>
    </citation>
    <scope>NUCLEOTIDE SEQUENCE [LARGE SCALE GENOMIC DNA]</scope>
    <source>
        <strain evidence="2 3">SC-DP-2</strain>
    </source>
</reference>
<organism evidence="2 3">
    <name type="scientific">Smittium megazygosporum</name>
    <dbReference type="NCBI Taxonomy" id="133381"/>
    <lineage>
        <taxon>Eukaryota</taxon>
        <taxon>Fungi</taxon>
        <taxon>Fungi incertae sedis</taxon>
        <taxon>Zoopagomycota</taxon>
        <taxon>Kickxellomycotina</taxon>
        <taxon>Harpellomycetes</taxon>
        <taxon>Harpellales</taxon>
        <taxon>Legeriomycetaceae</taxon>
        <taxon>Smittium</taxon>
    </lineage>
</organism>
<evidence type="ECO:0000313" key="3">
    <source>
        <dbReference type="Proteomes" id="UP000245609"/>
    </source>
</evidence>
<dbReference type="InterPro" id="IPR001163">
    <property type="entry name" value="Sm_dom_euk/arc"/>
</dbReference>
<feature type="domain" description="Sm" evidence="1">
    <location>
        <begin position="15"/>
        <end position="81"/>
    </location>
</feature>
<dbReference type="AlphaFoldDB" id="A0A2T9Z2S2"/>
<accession>A0A2T9Z2S2</accession>
<dbReference type="InterPro" id="IPR040002">
    <property type="entry name" value="Sm-like_LSM3"/>
</dbReference>
<dbReference type="STRING" id="133381.A0A2T9Z2S2"/>
<keyword evidence="3" id="KW-1185">Reference proteome</keyword>
<gene>
    <name evidence="2" type="ORF">BB560_005591</name>
</gene>
<dbReference type="SUPFAM" id="SSF50182">
    <property type="entry name" value="Sm-like ribonucleoproteins"/>
    <property type="match status" value="1"/>
</dbReference>
<dbReference type="EMBL" id="MBFS01002334">
    <property type="protein sequence ID" value="PVU98890.1"/>
    <property type="molecule type" value="Genomic_DNA"/>
</dbReference>
<dbReference type="PANTHER" id="PTHR13110">
    <property type="entry name" value="U6 SNRNA-ASSOCIATED SM-LIKE PROTEIN LSM3"/>
    <property type="match status" value="1"/>
</dbReference>
<evidence type="ECO:0000313" key="2">
    <source>
        <dbReference type="EMBL" id="PVU98890.1"/>
    </source>
</evidence>
<dbReference type="GO" id="GO:0032991">
    <property type="term" value="C:protein-containing complex"/>
    <property type="evidence" value="ECO:0007669"/>
    <property type="project" value="UniProtKB-ARBA"/>
</dbReference>
<comment type="caution">
    <text evidence="2">The sequence shown here is derived from an EMBL/GenBank/DDBJ whole genome shotgun (WGS) entry which is preliminary data.</text>
</comment>
<proteinExistence type="predicted"/>
<dbReference type="SMART" id="SM00651">
    <property type="entry name" value="Sm"/>
    <property type="match status" value="1"/>
</dbReference>
<protein>
    <recommendedName>
        <fullName evidence="1">Sm domain-containing protein</fullName>
    </recommendedName>
</protein>
<dbReference type="GO" id="GO:0003723">
    <property type="term" value="F:RNA binding"/>
    <property type="evidence" value="ECO:0007669"/>
    <property type="project" value="InterPro"/>
</dbReference>
<sequence>MSGVSMSSMITEPLDLVKLCLDEQAYDQHLNMVLEDAKETVTNFEDDRDQVNDGEIGEKTVQTHSYKLLFVRGDSVVLVSPPKRA</sequence>
<dbReference type="Proteomes" id="UP000245609">
    <property type="component" value="Unassembled WGS sequence"/>
</dbReference>
<dbReference type="Gene3D" id="2.30.30.100">
    <property type="match status" value="1"/>
</dbReference>
<dbReference type="InterPro" id="IPR010920">
    <property type="entry name" value="LSM_dom_sf"/>
</dbReference>